<reference evidence="1 2" key="1">
    <citation type="submission" date="2017-06" db="EMBL/GenBank/DDBJ databases">
        <authorList>
            <person name="Kim H.J."/>
            <person name="Triplett B.A."/>
        </authorList>
    </citation>
    <scope>NUCLEOTIDE SEQUENCE [LARGE SCALE GENOMIC DNA]</scope>
</reference>
<dbReference type="RefSeq" id="YP_009791286.1">
    <property type="nucleotide sequence ID" value="NC_047838.1"/>
</dbReference>
<name>A0A222YYM4_9CAUD</name>
<dbReference type="Proteomes" id="UP000221247">
    <property type="component" value="Segment"/>
</dbReference>
<evidence type="ECO:0000313" key="2">
    <source>
        <dbReference type="Proteomes" id="UP000221247"/>
    </source>
</evidence>
<dbReference type="GeneID" id="54981459"/>
<protein>
    <submittedName>
        <fullName evidence="1">Uncharacterized protein</fullName>
    </submittedName>
</protein>
<evidence type="ECO:0000313" key="1">
    <source>
        <dbReference type="EMBL" id="ASR76174.1"/>
    </source>
</evidence>
<keyword evidence="2" id="KW-1185">Reference proteome</keyword>
<dbReference type="KEGG" id="vg:54981459"/>
<gene>
    <name evidence="1" type="primary">129</name>
    <name evidence="1" type="ORF">PBI_BELLAMY_129</name>
</gene>
<organism evidence="1 2">
    <name type="scientific">Synechococcus phage Bellamy</name>
    <dbReference type="NCBI Taxonomy" id="2023996"/>
    <lineage>
        <taxon>Viruses</taxon>
        <taxon>Duplodnaviria</taxon>
        <taxon>Heunggongvirae</taxon>
        <taxon>Uroviricota</taxon>
        <taxon>Caudoviricetes</taxon>
        <taxon>Pantevenvirales</taxon>
        <taxon>Kyanoviridae</taxon>
        <taxon>Bellamyvirus</taxon>
        <taxon>Bellamyvirus bellamy</taxon>
    </lineage>
</organism>
<proteinExistence type="predicted"/>
<sequence>MEDLLDAIVNDQSPSQISDGIKDMLYSKAAERVDAFRPYAANAVFGNDEIDTEIESEVEDTSDAEE</sequence>
<dbReference type="EMBL" id="MF351863">
    <property type="protein sequence ID" value="ASR76174.1"/>
    <property type="molecule type" value="Genomic_DNA"/>
</dbReference>
<accession>A0A222YYM4</accession>